<proteinExistence type="inferred from homology"/>
<gene>
    <name evidence="2" type="ORF">LE190_07925</name>
</gene>
<dbReference type="InterPro" id="IPR015421">
    <property type="entry name" value="PyrdxlP-dep_Trfase_major"/>
</dbReference>
<organism evidence="2 3">
    <name type="scientific">Massilia hydrophila</name>
    <dbReference type="NCBI Taxonomy" id="3044279"/>
    <lineage>
        <taxon>Bacteria</taxon>
        <taxon>Pseudomonadati</taxon>
        <taxon>Pseudomonadota</taxon>
        <taxon>Betaproteobacteria</taxon>
        <taxon>Burkholderiales</taxon>
        <taxon>Oxalobacteraceae</taxon>
        <taxon>Telluria group</taxon>
        <taxon>Massilia</taxon>
    </lineage>
</organism>
<reference evidence="2 3" key="1">
    <citation type="submission" date="2021-07" db="EMBL/GenBank/DDBJ databases">
        <title>Characterization of Violacein-producing bacteria and related species.</title>
        <authorList>
            <person name="Wilson H.S."/>
            <person name="De Leon M.E."/>
        </authorList>
    </citation>
    <scope>NUCLEOTIDE SEQUENCE [LARGE SCALE GENOMIC DNA]</scope>
    <source>
        <strain evidence="2 3">HSC-2F05</strain>
    </source>
</reference>
<name>A0ABS7Y9T4_9BURK</name>
<dbReference type="InterPro" id="IPR015422">
    <property type="entry name" value="PyrdxlP-dep_Trfase_small"/>
</dbReference>
<dbReference type="PANTHER" id="PTHR30244">
    <property type="entry name" value="TRANSAMINASE"/>
    <property type="match status" value="1"/>
</dbReference>
<accession>A0ABS7Y9T4</accession>
<sequence>MTNAAVKPVSRTQVPIAPILSAASFRRAGSGSVRVRTVLDAGAAKLVTSGRIAIGLALREIGAGPGDTVLVPAYHSQSMVPPVIWTGARPVFYRLRPDTAIDLDDLASRIDASTRAVMVTHYFGFPQELKALRALCDARGVALLEDCAHCFIGENDGLPVGAMGDYAIASSMKFFPIYEGGALVSARHSLQGVGLRSAGPGFEAKVALTSLENSFAWRRLGGVRAALWLPLKLKDALWAALKKRSARPAASAALAPSSSDSSFSFDPAWLDKRSSLFARALLALVPATRIMALRQRHYHQLEAALRGLPGLRPLYPSLPDTVCPWVFPLLADDPEPLFARLKAAGVPVVRFGWPLWPGVDESVCPASAELSRRVLAFPCHQELRPAELDWMTGAIRAAAAS</sequence>
<dbReference type="InterPro" id="IPR000653">
    <property type="entry name" value="DegT/StrS_aminotransferase"/>
</dbReference>
<dbReference type="GO" id="GO:0008483">
    <property type="term" value="F:transaminase activity"/>
    <property type="evidence" value="ECO:0007669"/>
    <property type="project" value="UniProtKB-KW"/>
</dbReference>
<dbReference type="RefSeq" id="WP_225238217.1">
    <property type="nucleotide sequence ID" value="NZ_JAHYBX010000002.1"/>
</dbReference>
<dbReference type="InterPro" id="IPR015424">
    <property type="entry name" value="PyrdxlP-dep_Trfase"/>
</dbReference>
<evidence type="ECO:0000313" key="3">
    <source>
        <dbReference type="Proteomes" id="UP001198602"/>
    </source>
</evidence>
<dbReference type="Gene3D" id="3.40.640.10">
    <property type="entry name" value="Type I PLP-dependent aspartate aminotransferase-like (Major domain)"/>
    <property type="match status" value="1"/>
</dbReference>
<evidence type="ECO:0000256" key="1">
    <source>
        <dbReference type="RuleBase" id="RU004508"/>
    </source>
</evidence>
<dbReference type="SUPFAM" id="SSF53383">
    <property type="entry name" value="PLP-dependent transferases"/>
    <property type="match status" value="1"/>
</dbReference>
<protein>
    <submittedName>
        <fullName evidence="2">DegT/DnrJ/EryC1/StrS family aminotransferase</fullName>
    </submittedName>
</protein>
<evidence type="ECO:0000313" key="2">
    <source>
        <dbReference type="EMBL" id="MCA1855852.1"/>
    </source>
</evidence>
<keyword evidence="2" id="KW-0808">Transferase</keyword>
<dbReference type="Pfam" id="PF01041">
    <property type="entry name" value="DegT_DnrJ_EryC1"/>
    <property type="match status" value="1"/>
</dbReference>
<keyword evidence="1" id="KW-0663">Pyridoxal phosphate</keyword>
<dbReference type="Gene3D" id="3.90.1150.10">
    <property type="entry name" value="Aspartate Aminotransferase, domain 1"/>
    <property type="match status" value="1"/>
</dbReference>
<comment type="caution">
    <text evidence="2">The sequence shown here is derived from an EMBL/GenBank/DDBJ whole genome shotgun (WGS) entry which is preliminary data.</text>
</comment>
<dbReference type="Proteomes" id="UP001198602">
    <property type="component" value="Unassembled WGS sequence"/>
</dbReference>
<dbReference type="EMBL" id="JAHYBX010000002">
    <property type="protein sequence ID" value="MCA1855852.1"/>
    <property type="molecule type" value="Genomic_DNA"/>
</dbReference>
<keyword evidence="2" id="KW-0032">Aminotransferase</keyword>
<comment type="similarity">
    <text evidence="1">Belongs to the DegT/DnrJ/EryC1 family.</text>
</comment>
<dbReference type="PANTHER" id="PTHR30244:SF42">
    <property type="entry name" value="UDP-2-ACETAMIDO-2-DEOXY-3-OXO-D-GLUCURONATE AMINOTRANSFERASE"/>
    <property type="match status" value="1"/>
</dbReference>
<keyword evidence="3" id="KW-1185">Reference proteome</keyword>